<comment type="function">
    <text evidence="6">May be involved in synthesis of N-acetyltrideoxygalactose, a component of exopolysaccharide EPS I which functions as a virulence factor.</text>
</comment>
<dbReference type="EMBL" id="JACHLP010000005">
    <property type="protein sequence ID" value="MBB4844145.1"/>
    <property type="molecule type" value="Genomic_DNA"/>
</dbReference>
<comment type="caution">
    <text evidence="11">The sequence shown here is derived from an EMBL/GenBank/DDBJ whole genome shotgun (WGS) entry which is preliminary data.</text>
</comment>
<feature type="domain" description="UDP-N-acetylglucosamine 2-epimerase" evidence="10">
    <location>
        <begin position="29"/>
        <end position="376"/>
    </location>
</feature>
<evidence type="ECO:0000256" key="9">
    <source>
        <dbReference type="RuleBase" id="RU003513"/>
    </source>
</evidence>
<dbReference type="NCBIfam" id="TIGR00236">
    <property type="entry name" value="wecB"/>
    <property type="match status" value="1"/>
</dbReference>
<gene>
    <name evidence="11" type="ORF">HNP55_002681</name>
</gene>
<sequence length="381" mass="42241">MSKLKVLAIFGTRPEAIKMAPVVLELQRRTEQFEVQTCVTAQHRQMLDQALLHFNLGPDFDLDIMQAGQDLFDLTARCLLGLRTVLRQARPDICLVHGDTTTSFAAALAAFYEQIPVGHVEAGLRTNERYSPFPEELNRSLSGRLASLHFAPTASSRDNLLREGIPAADIFVTGNTVIDALLWTVARFQDQPEVRERLHQQVVQNGYTVGERPFVLITGHRRENFGEGFKNVCQALLRIAQERPDIDLVYPLHLNPNVKLVVEEMTAGQANIHLIPPLEYESFAYLMLQSTLILTDSGGIQEEGPSLGKPVLVMRDVTERPEAVLAGSVRLVGTSAEKIVANVLELLNQPQAYQAMSQAKNPYGDGTAARQIAAILSRFKP</sequence>
<dbReference type="PANTHER" id="PTHR43174">
    <property type="entry name" value="UDP-N-ACETYLGLUCOSAMINE 2-EPIMERASE"/>
    <property type="match status" value="1"/>
</dbReference>
<dbReference type="Pfam" id="PF02350">
    <property type="entry name" value="Epimerase_2"/>
    <property type="match status" value="1"/>
</dbReference>
<dbReference type="SUPFAM" id="SSF53756">
    <property type="entry name" value="UDP-Glycosyltransferase/glycogen phosphorylase"/>
    <property type="match status" value="1"/>
</dbReference>
<keyword evidence="12" id="KW-1185">Reference proteome</keyword>
<evidence type="ECO:0000259" key="10">
    <source>
        <dbReference type="Pfam" id="PF02350"/>
    </source>
</evidence>
<organism evidence="11 12">
    <name type="scientific">Roseateles oligotrophus</name>
    <dbReference type="NCBI Taxonomy" id="1769250"/>
    <lineage>
        <taxon>Bacteria</taxon>
        <taxon>Pseudomonadati</taxon>
        <taxon>Pseudomonadota</taxon>
        <taxon>Betaproteobacteria</taxon>
        <taxon>Burkholderiales</taxon>
        <taxon>Sphaerotilaceae</taxon>
        <taxon>Roseateles</taxon>
    </lineage>
</organism>
<dbReference type="AlphaFoldDB" id="A0A840LBC8"/>
<keyword evidence="1" id="KW-0448">Lipopolysaccharide biosynthesis</keyword>
<reference evidence="11 12" key="1">
    <citation type="submission" date="2020-08" db="EMBL/GenBank/DDBJ databases">
        <title>Functional genomics of gut bacteria from endangered species of beetles.</title>
        <authorList>
            <person name="Carlos-Shanley C."/>
        </authorList>
    </citation>
    <scope>NUCLEOTIDE SEQUENCE [LARGE SCALE GENOMIC DNA]</scope>
    <source>
        <strain evidence="11 12">S00239</strain>
    </source>
</reference>
<comment type="catalytic activity">
    <reaction evidence="3">
        <text>UDP-N-acetyl-alpha-D-glucosamine = UDP-N-acetyl-alpha-D-mannosamine</text>
        <dbReference type="Rhea" id="RHEA:17213"/>
        <dbReference type="ChEBI" id="CHEBI:57705"/>
        <dbReference type="ChEBI" id="CHEBI:68623"/>
        <dbReference type="EC" id="5.1.3.14"/>
    </reaction>
</comment>
<dbReference type="FunFam" id="3.40.50.2000:FF:000043">
    <property type="entry name" value="UDP-N-acetylglucosamine 2-epimerase"/>
    <property type="match status" value="1"/>
</dbReference>
<dbReference type="Proteomes" id="UP000562027">
    <property type="component" value="Unassembled WGS sequence"/>
</dbReference>
<dbReference type="GO" id="GO:0008761">
    <property type="term" value="F:UDP-N-acetylglucosamine 2-epimerase activity"/>
    <property type="evidence" value="ECO:0007669"/>
    <property type="project" value="UniProtKB-EC"/>
</dbReference>
<name>A0A840LBC8_9BURK</name>
<dbReference type="CDD" id="cd03786">
    <property type="entry name" value="GTB_UDP-GlcNAc_2-Epimerase"/>
    <property type="match status" value="1"/>
</dbReference>
<evidence type="ECO:0000313" key="11">
    <source>
        <dbReference type="EMBL" id="MBB4844145.1"/>
    </source>
</evidence>
<evidence type="ECO:0000256" key="6">
    <source>
        <dbReference type="ARBA" id="ARBA00057006"/>
    </source>
</evidence>
<dbReference type="InterPro" id="IPR003331">
    <property type="entry name" value="UDP_GlcNAc_Epimerase_2_dom"/>
</dbReference>
<evidence type="ECO:0000256" key="8">
    <source>
        <dbReference type="ARBA" id="ARBA00070970"/>
    </source>
</evidence>
<dbReference type="PANTHER" id="PTHR43174:SF2">
    <property type="entry name" value="UDP-N-ACETYLGLUCOSAMINE 2-EPIMERASE"/>
    <property type="match status" value="1"/>
</dbReference>
<keyword evidence="2 9" id="KW-0413">Isomerase</keyword>
<proteinExistence type="inferred from homology"/>
<dbReference type="InterPro" id="IPR029767">
    <property type="entry name" value="WecB-like"/>
</dbReference>
<evidence type="ECO:0000313" key="12">
    <source>
        <dbReference type="Proteomes" id="UP000562027"/>
    </source>
</evidence>
<dbReference type="EC" id="5.1.3.14" evidence="5"/>
<accession>A0A840LBC8</accession>
<evidence type="ECO:0000256" key="5">
    <source>
        <dbReference type="ARBA" id="ARBA00038858"/>
    </source>
</evidence>
<evidence type="ECO:0000256" key="7">
    <source>
        <dbReference type="ARBA" id="ARBA00060597"/>
    </source>
</evidence>
<comment type="similarity">
    <text evidence="4 9">Belongs to the UDP-N-acetylglucosamine 2-epimerase family.</text>
</comment>
<evidence type="ECO:0000256" key="2">
    <source>
        <dbReference type="ARBA" id="ARBA00023235"/>
    </source>
</evidence>
<dbReference type="GO" id="GO:0009103">
    <property type="term" value="P:lipopolysaccharide biosynthetic process"/>
    <property type="evidence" value="ECO:0007669"/>
    <property type="project" value="UniProtKB-KW"/>
</dbReference>
<dbReference type="RefSeq" id="WP_184300092.1">
    <property type="nucleotide sequence ID" value="NZ_JACHLP010000005.1"/>
</dbReference>
<evidence type="ECO:0000256" key="3">
    <source>
        <dbReference type="ARBA" id="ARBA00036080"/>
    </source>
</evidence>
<comment type="pathway">
    <text evidence="7">Glycan metabolism; exopolysaccharide EPS I biosynthesis.</text>
</comment>
<evidence type="ECO:0000256" key="1">
    <source>
        <dbReference type="ARBA" id="ARBA00022985"/>
    </source>
</evidence>
<evidence type="ECO:0000256" key="4">
    <source>
        <dbReference type="ARBA" id="ARBA00038209"/>
    </source>
</evidence>
<dbReference type="Gene3D" id="3.40.50.2000">
    <property type="entry name" value="Glycogen Phosphorylase B"/>
    <property type="match status" value="2"/>
</dbReference>
<protein>
    <recommendedName>
        <fullName evidence="8">Probable UDP-N-acetylglucosamine 2-epimerase</fullName>
        <ecNumber evidence="5">5.1.3.14</ecNumber>
    </recommendedName>
</protein>